<reference evidence="1" key="1">
    <citation type="journal article" date="2021" name="Proc. Natl. Acad. Sci. U.S.A.">
        <title>A Catalog of Tens of Thousands of Viruses from Human Metagenomes Reveals Hidden Associations with Chronic Diseases.</title>
        <authorList>
            <person name="Tisza M.J."/>
            <person name="Buck C.B."/>
        </authorList>
    </citation>
    <scope>NUCLEOTIDE SEQUENCE</scope>
    <source>
        <strain evidence="1">Ctbwh6</strain>
    </source>
</reference>
<dbReference type="EMBL" id="BK015852">
    <property type="protein sequence ID" value="DAD69584.1"/>
    <property type="molecule type" value="Genomic_DNA"/>
</dbReference>
<name>A0A8S5LI80_9CAUD</name>
<proteinExistence type="predicted"/>
<accession>A0A8S5LI80</accession>
<protein>
    <submittedName>
        <fullName evidence="1">Uncharacterized protein</fullName>
    </submittedName>
</protein>
<organism evidence="1">
    <name type="scientific">Myoviridae sp. ctbwh6</name>
    <dbReference type="NCBI Taxonomy" id="2827611"/>
    <lineage>
        <taxon>Viruses</taxon>
        <taxon>Duplodnaviria</taxon>
        <taxon>Heunggongvirae</taxon>
        <taxon>Uroviricota</taxon>
        <taxon>Caudoviricetes</taxon>
    </lineage>
</organism>
<sequence>MRMYVLIKAQLATMWELKTCYTLDEALKLYALYEMDRDVEAGRAQELTKGVK</sequence>
<evidence type="ECO:0000313" key="1">
    <source>
        <dbReference type="EMBL" id="DAD69584.1"/>
    </source>
</evidence>